<name>A0A8X6VIM4_TRICX</name>
<reference evidence="1" key="1">
    <citation type="submission" date="2020-08" db="EMBL/GenBank/DDBJ databases">
        <title>Multicomponent nature underlies the extraordinary mechanical properties of spider dragline silk.</title>
        <authorList>
            <person name="Kono N."/>
            <person name="Nakamura H."/>
            <person name="Mori M."/>
            <person name="Yoshida Y."/>
            <person name="Ohtoshi R."/>
            <person name="Malay A.D."/>
            <person name="Moran D.A.P."/>
            <person name="Tomita M."/>
            <person name="Numata K."/>
            <person name="Arakawa K."/>
        </authorList>
    </citation>
    <scope>NUCLEOTIDE SEQUENCE</scope>
</reference>
<protein>
    <submittedName>
        <fullName evidence="1">Uncharacterized protein</fullName>
    </submittedName>
</protein>
<dbReference type="Gene3D" id="3.30.420.10">
    <property type="entry name" value="Ribonuclease H-like superfamily/Ribonuclease H"/>
    <property type="match status" value="1"/>
</dbReference>
<evidence type="ECO:0000313" key="1">
    <source>
        <dbReference type="EMBL" id="GFY07385.1"/>
    </source>
</evidence>
<dbReference type="InterPro" id="IPR036397">
    <property type="entry name" value="RNaseH_sf"/>
</dbReference>
<dbReference type="GO" id="GO:0003676">
    <property type="term" value="F:nucleic acid binding"/>
    <property type="evidence" value="ECO:0007669"/>
    <property type="project" value="InterPro"/>
</dbReference>
<proteinExistence type="predicted"/>
<dbReference type="Proteomes" id="UP000887159">
    <property type="component" value="Unassembled WGS sequence"/>
</dbReference>
<evidence type="ECO:0000313" key="2">
    <source>
        <dbReference type="Proteomes" id="UP000887159"/>
    </source>
</evidence>
<organism evidence="1 2">
    <name type="scientific">Trichonephila clavipes</name>
    <name type="common">Golden silk orbweaver</name>
    <name type="synonym">Nephila clavipes</name>
    <dbReference type="NCBI Taxonomy" id="2585209"/>
    <lineage>
        <taxon>Eukaryota</taxon>
        <taxon>Metazoa</taxon>
        <taxon>Ecdysozoa</taxon>
        <taxon>Arthropoda</taxon>
        <taxon>Chelicerata</taxon>
        <taxon>Arachnida</taxon>
        <taxon>Araneae</taxon>
        <taxon>Araneomorphae</taxon>
        <taxon>Entelegynae</taxon>
        <taxon>Araneoidea</taxon>
        <taxon>Nephilidae</taxon>
        <taxon>Trichonephila</taxon>
    </lineage>
</organism>
<keyword evidence="2" id="KW-1185">Reference proteome</keyword>
<sequence length="91" mass="10330">MGCHCLRYTVSPNIDTWQYDSPVIRPWHPSATCVATHGRAPRSHFSTRQCSSTHIKDCPHHIATLPLPARSPDLSPIKHIWGNLRQQVEQP</sequence>
<dbReference type="AlphaFoldDB" id="A0A8X6VIM4"/>
<gene>
    <name evidence="1" type="ORF">TNCV_5085701</name>
</gene>
<comment type="caution">
    <text evidence="1">The sequence shown here is derived from an EMBL/GenBank/DDBJ whole genome shotgun (WGS) entry which is preliminary data.</text>
</comment>
<accession>A0A8X6VIM4</accession>
<dbReference type="EMBL" id="BMAU01021272">
    <property type="protein sequence ID" value="GFY07385.1"/>
    <property type="molecule type" value="Genomic_DNA"/>
</dbReference>